<organism evidence="1">
    <name type="scientific">marine sediment metagenome</name>
    <dbReference type="NCBI Taxonomy" id="412755"/>
    <lineage>
        <taxon>unclassified sequences</taxon>
        <taxon>metagenomes</taxon>
        <taxon>ecological metagenomes</taxon>
    </lineage>
</organism>
<protein>
    <submittedName>
        <fullName evidence="1">Uncharacterized protein</fullName>
    </submittedName>
</protein>
<comment type="caution">
    <text evidence="1">The sequence shown here is derived from an EMBL/GenBank/DDBJ whole genome shotgun (WGS) entry which is preliminary data.</text>
</comment>
<reference evidence="1" key="1">
    <citation type="journal article" date="2015" name="Nature">
        <title>Complex archaea that bridge the gap between prokaryotes and eukaryotes.</title>
        <authorList>
            <person name="Spang A."/>
            <person name="Saw J.H."/>
            <person name="Jorgensen S.L."/>
            <person name="Zaremba-Niedzwiedzka K."/>
            <person name="Martijn J."/>
            <person name="Lind A.E."/>
            <person name="van Eijk R."/>
            <person name="Schleper C."/>
            <person name="Guy L."/>
            <person name="Ettema T.J."/>
        </authorList>
    </citation>
    <scope>NUCLEOTIDE SEQUENCE</scope>
</reference>
<sequence length="83" mass="9431">MFNKIYGDSLRMPREGYAHSLKFRLSSSSCPWCHVPFYLRIRAKTTAIIGAACPSCPWFYTYELRPPLPPAPVQTAFEFTPSG</sequence>
<evidence type="ECO:0000313" key="1">
    <source>
        <dbReference type="EMBL" id="KKM73421.1"/>
    </source>
</evidence>
<gene>
    <name evidence="1" type="ORF">LCGC14_1410580</name>
</gene>
<dbReference type="EMBL" id="LAZR01009305">
    <property type="protein sequence ID" value="KKM73421.1"/>
    <property type="molecule type" value="Genomic_DNA"/>
</dbReference>
<proteinExistence type="predicted"/>
<accession>A0A0F9KFE8</accession>
<dbReference type="AlphaFoldDB" id="A0A0F9KFE8"/>
<name>A0A0F9KFE8_9ZZZZ</name>